<evidence type="ECO:0000313" key="3">
    <source>
        <dbReference type="Proteomes" id="UP000269721"/>
    </source>
</evidence>
<dbReference type="Proteomes" id="UP000269721">
    <property type="component" value="Unassembled WGS sequence"/>
</dbReference>
<gene>
    <name evidence="2" type="ORF">BDK51DRAFT_37167</name>
</gene>
<sequence length="265" mass="28348">MERERGGWWFGGGRWGRWGPARGVVGRRRDEGFGALVDGRRGGDNTDLDREGESVGSTIGGRDFWDGRGTGEHLGLWGRGGAAGGLEGEGGGGGARGVVGRRCLAAQRRADVLQLPRLPGRAVEKVQLVEVAGPQLFSNDSTTRDFLPQIEESLENVVRLAPCVSAAPPSRPTKLWQETTVADWRSVRGSWDRHRAGRSGTPLDTSTSCKIPCLSLRKGGGGVGDPALAAFTICEQQGAASTLRWGMPSKATMACEQRSEVLRDR</sequence>
<feature type="compositionally biased region" description="Basic and acidic residues" evidence="1">
    <location>
        <begin position="35"/>
        <end position="53"/>
    </location>
</feature>
<evidence type="ECO:0000313" key="2">
    <source>
        <dbReference type="EMBL" id="RKO89345.1"/>
    </source>
</evidence>
<evidence type="ECO:0000256" key="1">
    <source>
        <dbReference type="SAM" id="MobiDB-lite"/>
    </source>
</evidence>
<protein>
    <submittedName>
        <fullName evidence="2">Uncharacterized protein</fullName>
    </submittedName>
</protein>
<feature type="region of interest" description="Disordered" evidence="1">
    <location>
        <begin position="35"/>
        <end position="64"/>
    </location>
</feature>
<accession>A0A4P9WCH1</accession>
<name>A0A4P9WCH1_9FUNG</name>
<dbReference type="AlphaFoldDB" id="A0A4P9WCH1"/>
<reference evidence="3" key="1">
    <citation type="journal article" date="2018" name="Nat. Microbiol.">
        <title>Leveraging single-cell genomics to expand the fungal tree of life.</title>
        <authorList>
            <person name="Ahrendt S.R."/>
            <person name="Quandt C.A."/>
            <person name="Ciobanu D."/>
            <person name="Clum A."/>
            <person name="Salamov A."/>
            <person name="Andreopoulos B."/>
            <person name="Cheng J.F."/>
            <person name="Woyke T."/>
            <person name="Pelin A."/>
            <person name="Henrissat B."/>
            <person name="Reynolds N.K."/>
            <person name="Benny G.L."/>
            <person name="Smith M.E."/>
            <person name="James T.Y."/>
            <person name="Grigoriev I.V."/>
        </authorList>
    </citation>
    <scope>NUCLEOTIDE SEQUENCE [LARGE SCALE GENOMIC DNA]</scope>
</reference>
<proteinExistence type="predicted"/>
<organism evidence="2 3">
    <name type="scientific">Blyttiomyces helicus</name>
    <dbReference type="NCBI Taxonomy" id="388810"/>
    <lineage>
        <taxon>Eukaryota</taxon>
        <taxon>Fungi</taxon>
        <taxon>Fungi incertae sedis</taxon>
        <taxon>Chytridiomycota</taxon>
        <taxon>Chytridiomycota incertae sedis</taxon>
        <taxon>Chytridiomycetes</taxon>
        <taxon>Chytridiomycetes incertae sedis</taxon>
        <taxon>Blyttiomyces</taxon>
    </lineage>
</organism>
<keyword evidence="3" id="KW-1185">Reference proteome</keyword>
<dbReference type="EMBL" id="KZ996147">
    <property type="protein sequence ID" value="RKO89345.1"/>
    <property type="molecule type" value="Genomic_DNA"/>
</dbReference>